<comment type="caution">
    <text evidence="2">The sequence shown here is derived from an EMBL/GenBank/DDBJ whole genome shotgun (WGS) entry which is preliminary data.</text>
</comment>
<dbReference type="RefSeq" id="WP_131553522.1">
    <property type="nucleotide sequence ID" value="NZ_SJSK01000003.1"/>
</dbReference>
<dbReference type="PANTHER" id="PTHR18964:SF149">
    <property type="entry name" value="BIFUNCTIONAL UDP-N-ACETYLGLUCOSAMINE 2-EPIMERASE_N-ACETYLMANNOSAMINE KINASE"/>
    <property type="match status" value="1"/>
</dbReference>
<gene>
    <name evidence="2" type="ORF">EZ428_12590</name>
</gene>
<dbReference type="EMBL" id="SJSK01000003">
    <property type="protein sequence ID" value="TCC90120.1"/>
    <property type="molecule type" value="Genomic_DNA"/>
</dbReference>
<dbReference type="CDD" id="cd23763">
    <property type="entry name" value="ASKHA_ATPase_ROK"/>
    <property type="match status" value="1"/>
</dbReference>
<evidence type="ECO:0000313" key="2">
    <source>
        <dbReference type="EMBL" id="TCC90120.1"/>
    </source>
</evidence>
<name>A0A4R0MSZ1_9SPHI</name>
<dbReference type="OrthoDB" id="49666at2"/>
<protein>
    <submittedName>
        <fullName evidence="2">ROK family protein</fullName>
    </submittedName>
</protein>
<evidence type="ECO:0000256" key="1">
    <source>
        <dbReference type="ARBA" id="ARBA00006479"/>
    </source>
</evidence>
<dbReference type="SUPFAM" id="SSF53067">
    <property type="entry name" value="Actin-like ATPase domain"/>
    <property type="match status" value="1"/>
</dbReference>
<comment type="similarity">
    <text evidence="1">Belongs to the ROK (NagC/XylR) family.</text>
</comment>
<accession>A0A4R0MSZ1</accession>
<dbReference type="Proteomes" id="UP000292884">
    <property type="component" value="Unassembled WGS sequence"/>
</dbReference>
<keyword evidence="3" id="KW-1185">Reference proteome</keyword>
<sequence>MEKRNVLGIDIGGSHITAALVDLETGTLIHDSIKRSAVNSGGSQEEILTVWCEVINAAFGNVIDSEKKIGIAFPGPFDYGNGISLIKNQDKFKALYQVDIKKELAKRLAIKPSDMRFMNDATAFMQGEVCCGAAKGYQNALGLTLGTGLGSAIAVNGIAKDADLWNSSFLGGIAEDYLSTRWFVNKYKTLTGEEVVGVKELVDIVKIDPFARQVFNEFGRALGHFLVDFINANKSDIVVLGGNISKSFHLFAPHLIGNLEAFHLNTIVKATSLNEYAPLIGAASSWNLDTKKNKEN</sequence>
<reference evidence="2 3" key="1">
    <citation type="submission" date="2019-02" db="EMBL/GenBank/DDBJ databases">
        <title>Pedobacter sp. RP-1-13 sp. nov., isolated from Arctic soil.</title>
        <authorList>
            <person name="Dahal R.H."/>
        </authorList>
    </citation>
    <scope>NUCLEOTIDE SEQUENCE [LARGE SCALE GENOMIC DNA]</scope>
    <source>
        <strain evidence="2 3">RP-1-13</strain>
    </source>
</reference>
<dbReference type="PANTHER" id="PTHR18964">
    <property type="entry name" value="ROK (REPRESSOR, ORF, KINASE) FAMILY"/>
    <property type="match status" value="1"/>
</dbReference>
<evidence type="ECO:0000313" key="3">
    <source>
        <dbReference type="Proteomes" id="UP000292884"/>
    </source>
</evidence>
<dbReference type="InterPro" id="IPR000600">
    <property type="entry name" value="ROK"/>
</dbReference>
<dbReference type="Pfam" id="PF00480">
    <property type="entry name" value="ROK"/>
    <property type="match status" value="2"/>
</dbReference>
<dbReference type="InterPro" id="IPR043129">
    <property type="entry name" value="ATPase_NBD"/>
</dbReference>
<organism evidence="2 3">
    <name type="scientific">Pedobacter frigiditerrae</name>
    <dbReference type="NCBI Taxonomy" id="2530452"/>
    <lineage>
        <taxon>Bacteria</taxon>
        <taxon>Pseudomonadati</taxon>
        <taxon>Bacteroidota</taxon>
        <taxon>Sphingobacteriia</taxon>
        <taxon>Sphingobacteriales</taxon>
        <taxon>Sphingobacteriaceae</taxon>
        <taxon>Pedobacter</taxon>
    </lineage>
</organism>
<dbReference type="Gene3D" id="3.30.420.40">
    <property type="match status" value="2"/>
</dbReference>
<proteinExistence type="inferred from homology"/>
<dbReference type="AlphaFoldDB" id="A0A4R0MSZ1"/>